<comment type="caution">
    <text evidence="2">The sequence shown here is derived from an EMBL/GenBank/DDBJ whole genome shotgun (WGS) entry which is preliminary data.</text>
</comment>
<protein>
    <recommendedName>
        <fullName evidence="4">ATPase</fullName>
    </recommendedName>
</protein>
<dbReference type="EMBL" id="JAUSWJ010000001">
    <property type="protein sequence ID" value="MDQ0514550.1"/>
    <property type="molecule type" value="Genomic_DNA"/>
</dbReference>
<feature type="compositionally biased region" description="Acidic residues" evidence="1">
    <location>
        <begin position="1237"/>
        <end position="1255"/>
    </location>
</feature>
<dbReference type="Gene3D" id="3.30.565.10">
    <property type="entry name" value="Histidine kinase-like ATPase, C-terminal domain"/>
    <property type="match status" value="1"/>
</dbReference>
<dbReference type="PANTHER" id="PTHR32387:SF0">
    <property type="entry name" value="PROTEIN NO VEIN"/>
    <property type="match status" value="1"/>
</dbReference>
<reference evidence="2 3" key="1">
    <citation type="submission" date="2023-07" db="EMBL/GenBank/DDBJ databases">
        <title>Genomic Encyclopedia of Type Strains, Phase IV (KMG-IV): sequencing the most valuable type-strain genomes for metagenomic binning, comparative biology and taxonomic classification.</title>
        <authorList>
            <person name="Goeker M."/>
        </authorList>
    </citation>
    <scope>NUCLEOTIDE SEQUENCE [LARGE SCALE GENOMIC DNA]</scope>
    <source>
        <strain evidence="2 3">B1-1</strain>
    </source>
</reference>
<organism evidence="2 3">
    <name type="scientific">Kaistia geumhonensis</name>
    <dbReference type="NCBI Taxonomy" id="410839"/>
    <lineage>
        <taxon>Bacteria</taxon>
        <taxon>Pseudomonadati</taxon>
        <taxon>Pseudomonadota</taxon>
        <taxon>Alphaproteobacteria</taxon>
        <taxon>Hyphomicrobiales</taxon>
        <taxon>Kaistiaceae</taxon>
        <taxon>Kaistia</taxon>
    </lineage>
</organism>
<dbReference type="SUPFAM" id="SSF55874">
    <property type="entry name" value="ATPase domain of HSP90 chaperone/DNA topoisomerase II/histidine kinase"/>
    <property type="match status" value="1"/>
</dbReference>
<name>A0ABU0M0R9_9HYPH</name>
<evidence type="ECO:0000313" key="2">
    <source>
        <dbReference type="EMBL" id="MDQ0514550.1"/>
    </source>
</evidence>
<keyword evidence="3" id="KW-1185">Reference proteome</keyword>
<evidence type="ECO:0000313" key="3">
    <source>
        <dbReference type="Proteomes" id="UP001223743"/>
    </source>
</evidence>
<accession>A0ABU0M0R9</accession>
<feature type="compositionally biased region" description="Basic and acidic residues" evidence="1">
    <location>
        <begin position="1268"/>
        <end position="1279"/>
    </location>
</feature>
<dbReference type="InterPro" id="IPR036890">
    <property type="entry name" value="HATPase_C_sf"/>
</dbReference>
<dbReference type="PANTHER" id="PTHR32387">
    <property type="entry name" value="WU:FJ29H11"/>
    <property type="match status" value="1"/>
</dbReference>
<evidence type="ECO:0000256" key="1">
    <source>
        <dbReference type="SAM" id="MobiDB-lite"/>
    </source>
</evidence>
<dbReference type="Proteomes" id="UP001223743">
    <property type="component" value="Unassembled WGS sequence"/>
</dbReference>
<gene>
    <name evidence="2" type="ORF">QO015_000163</name>
</gene>
<feature type="region of interest" description="Disordered" evidence="1">
    <location>
        <begin position="1205"/>
        <end position="1290"/>
    </location>
</feature>
<proteinExistence type="predicted"/>
<dbReference type="NCBIfam" id="NF047352">
    <property type="entry name" value="P_loop_sacsin"/>
    <property type="match status" value="1"/>
</dbReference>
<evidence type="ECO:0008006" key="4">
    <source>
        <dbReference type="Google" id="ProtNLM"/>
    </source>
</evidence>
<sequence>MSVERQSAPVVAEPPAYFHPIRDGASKRWNQLEADPELAGPWHQLFKQVQSPRHILSELLQNADDAGATEARVSIDDQRFVFEHNGEDFVEAHFASICRFGYSNKRALHTIGFRGIGFKSTFSLGDRVELFTPTLSVAFERNRFTEPHWIDGRRTTQGVTRVEVAIANPLLCREVEKNLDEWLKSPVSLLFFKKIRRLQIGDRVVHWQSLGPGPVAESEWMSLDDKGDDAFLLVRSAEEAFPADALDEIRKERMLGAEDGGDFPPCRVEIVLGAKGRLYVVLPTGVETPLPFACNAPFIQDPARLKIKDPETSPTNRWLLKRAGELAAKAMVEWLEQSKTGVLDRAAAYGLLPDVDREASTLEGSCAAIVELAFADSVEDRPILLTDDGKLVAADAAIMIPLPIFDIWPAEQAMALLDEKSRPALCRHVSAADRTKLAHWNLVEEFSKSDLLARLRTSHLPRPSTWRHLLNLWTYIAPEVTGWQSYQPERLRIVPVQGKEVLYSASEVVRLGEKKLLQSDDDWEFLAGHLIVLNQNWTRFLAEQRRDKGDGDGRTDPTQAAFAVLKKIGLDDTSDVNAVIERVAADFFGSSGIKLAECVQLAQIAAKLGASAGEAFRYACADLKLRPIAKAILYDQDGALDDLLPETARQTQLLHPDYVASFTSCSREDWLRWVSSGRSGLQTFAPLTAKRTNVYGRQQVDAEAKKRGLRSALYYPYVTSQFVVEDWDFPAEYWRHWEALSKSDPRIWAKVAGRVLEQRDSYWSRASSARLSQVATTGSTRSLTSESLLADWLLKLRSKPCLPDTRDMIHVPADLLRRTPETESLMDVEPFVHGLLDRETTRPLLDLLGVRSAPSGPGRLLDRLRALAKSDKAPAHEVEKWYRRLDQMLDAASTPDAQSIKDAFKAEKLILAQDGTWVTSGGVFLAGDEEDVPGGAVIRASVLDLSLWRRIGVAERPSADLALQWLGALPSGKALSPDDARRVRTLMSRYPTRIWEECGHWVNMSGEWVETDALAYGLSMQSLFTYGHLHDWVKRKTADFRQLSAETVRNPPFASLQALSDLVEERFNQPPLFPGLEDRRAWLTAFGTQLVRIELADPAETERVRTVAAAIAATSWVAAPKLEVIPYLDGVPAGTARLTDILWLDGKLFVSPLSKAKLAKRVPEEIGKGLNADIRAALAYAFERSPADIKDYLEENFTLGPEQTTVAPVLGVPPTAAPVGGDAVDEPAEHSQQAASDDGEAGSVIDEDLSEDEDPTNPPELEAPPQEAEGRLLEPETGSRPRPPQKPARPSVIARFALALGYKPDGEDRFYHSNGSWIGRANGARFPWERRSASGEVQRHYYPKEHCLEREPLQIEADVWGLLDQKPDAYSFILVNPEGEPVEMTGARLRALRDGGEITIHPATYRLVLSEVGGDSA</sequence>
<dbReference type="InterPro" id="IPR052957">
    <property type="entry name" value="Auxin_embryo_med"/>
</dbReference>
<dbReference type="RefSeq" id="WP_266282113.1">
    <property type="nucleotide sequence ID" value="NZ_JAPKNF010000001.1"/>
</dbReference>